<proteinExistence type="predicted"/>
<evidence type="ECO:0000313" key="3">
    <source>
        <dbReference type="Proteomes" id="UP000014139"/>
    </source>
</evidence>
<organism evidence="2 3">
    <name type="scientific">Amycolatopsis vancoresmycina DSM 44592</name>
    <dbReference type="NCBI Taxonomy" id="1292037"/>
    <lineage>
        <taxon>Bacteria</taxon>
        <taxon>Bacillati</taxon>
        <taxon>Actinomycetota</taxon>
        <taxon>Actinomycetes</taxon>
        <taxon>Pseudonocardiales</taxon>
        <taxon>Pseudonocardiaceae</taxon>
        <taxon>Amycolatopsis</taxon>
    </lineage>
</organism>
<evidence type="ECO:0000313" key="2">
    <source>
        <dbReference type="EMBL" id="EOD69276.1"/>
    </source>
</evidence>
<dbReference type="Pfam" id="PF04149">
    <property type="entry name" value="DUF397"/>
    <property type="match status" value="1"/>
</dbReference>
<reference evidence="2 3" key="1">
    <citation type="submission" date="2013-02" db="EMBL/GenBank/DDBJ databases">
        <title>Draft genome sequence of Amycolatopsis vancoresmycina strain DSM 44592T.</title>
        <authorList>
            <person name="Kumar S."/>
            <person name="Kaur N."/>
            <person name="Kaur C."/>
            <person name="Raghava G.P.S."/>
            <person name="Mayilraj S."/>
        </authorList>
    </citation>
    <scope>NUCLEOTIDE SEQUENCE [LARGE SCALE GENOMIC DNA]</scope>
    <source>
        <strain evidence="2 3">DSM 44592</strain>
    </source>
</reference>
<dbReference type="EMBL" id="AOUO01000073">
    <property type="protein sequence ID" value="EOD69276.1"/>
    <property type="molecule type" value="Genomic_DNA"/>
</dbReference>
<dbReference type="PATRIC" id="fig|1292037.4.peg.1306"/>
<dbReference type="Proteomes" id="UP000014139">
    <property type="component" value="Unassembled WGS sequence"/>
</dbReference>
<feature type="domain" description="DUF397" evidence="1">
    <location>
        <begin position="6"/>
        <end position="56"/>
    </location>
</feature>
<dbReference type="InterPro" id="IPR007278">
    <property type="entry name" value="DUF397"/>
</dbReference>
<dbReference type="AlphaFoldDB" id="R1I9P7"/>
<name>R1I9P7_9PSEU</name>
<sequence length="60" mass="6361">MIDQGSWRKSSYSGSDANCVEVSSTSTTVGVRDTKDREGGHLTIPASAWTAFIHSAGRTS</sequence>
<keyword evidence="3" id="KW-1185">Reference proteome</keyword>
<accession>R1I9P7</accession>
<protein>
    <recommendedName>
        <fullName evidence="1">DUF397 domain-containing protein</fullName>
    </recommendedName>
</protein>
<dbReference type="RefSeq" id="WP_003064087.1">
    <property type="nucleotide sequence ID" value="NZ_AOUO01000073.1"/>
</dbReference>
<gene>
    <name evidence="2" type="ORF">H480_06723</name>
</gene>
<dbReference type="OrthoDB" id="4267227at2"/>
<evidence type="ECO:0000259" key="1">
    <source>
        <dbReference type="Pfam" id="PF04149"/>
    </source>
</evidence>
<comment type="caution">
    <text evidence="2">The sequence shown here is derived from an EMBL/GenBank/DDBJ whole genome shotgun (WGS) entry which is preliminary data.</text>
</comment>